<accession>X1TVT0</accession>
<sequence length="128" mass="13999">EEGHPGWASELSEHYKELSVAAEPPPLTLYVILSVMLGLMLGSVFVYVYVSRGGGKGVDVSQISEELDDTSGKIDEKSSSINAISTKFARSEDDEKRSAARELIKIRASLNELSNEIRTIADRIKGSR</sequence>
<protein>
    <submittedName>
        <fullName evidence="2">Uncharacterized protein</fullName>
    </submittedName>
</protein>
<gene>
    <name evidence="2" type="ORF">S12H4_29184</name>
</gene>
<organism evidence="2">
    <name type="scientific">marine sediment metagenome</name>
    <dbReference type="NCBI Taxonomy" id="412755"/>
    <lineage>
        <taxon>unclassified sequences</taxon>
        <taxon>metagenomes</taxon>
        <taxon>ecological metagenomes</taxon>
    </lineage>
</organism>
<keyword evidence="1" id="KW-0472">Membrane</keyword>
<feature type="transmembrane region" description="Helical" evidence="1">
    <location>
        <begin position="27"/>
        <end position="50"/>
    </location>
</feature>
<feature type="non-terminal residue" evidence="2">
    <location>
        <position position="1"/>
    </location>
</feature>
<reference evidence="2" key="1">
    <citation type="journal article" date="2014" name="Front. Microbiol.">
        <title>High frequency of phylogenetically diverse reductive dehalogenase-homologous genes in deep subseafloor sedimentary metagenomes.</title>
        <authorList>
            <person name="Kawai M."/>
            <person name="Futagami T."/>
            <person name="Toyoda A."/>
            <person name="Takaki Y."/>
            <person name="Nishi S."/>
            <person name="Hori S."/>
            <person name="Arai W."/>
            <person name="Tsubouchi T."/>
            <person name="Morono Y."/>
            <person name="Uchiyama I."/>
            <person name="Ito T."/>
            <person name="Fujiyama A."/>
            <person name="Inagaki F."/>
            <person name="Takami H."/>
        </authorList>
    </citation>
    <scope>NUCLEOTIDE SEQUENCE</scope>
    <source>
        <strain evidence="2">Expedition CK06-06</strain>
    </source>
</reference>
<evidence type="ECO:0000313" key="2">
    <source>
        <dbReference type="EMBL" id="GAI95456.1"/>
    </source>
</evidence>
<evidence type="ECO:0000256" key="1">
    <source>
        <dbReference type="SAM" id="Phobius"/>
    </source>
</evidence>
<dbReference type="EMBL" id="BARW01016814">
    <property type="protein sequence ID" value="GAI95456.1"/>
    <property type="molecule type" value="Genomic_DNA"/>
</dbReference>
<keyword evidence="1" id="KW-0812">Transmembrane</keyword>
<comment type="caution">
    <text evidence="2">The sequence shown here is derived from an EMBL/GenBank/DDBJ whole genome shotgun (WGS) entry which is preliminary data.</text>
</comment>
<proteinExistence type="predicted"/>
<dbReference type="AlphaFoldDB" id="X1TVT0"/>
<name>X1TVT0_9ZZZZ</name>
<keyword evidence="1" id="KW-1133">Transmembrane helix</keyword>